<dbReference type="InterPro" id="IPR011057">
    <property type="entry name" value="Mss4-like_sf"/>
</dbReference>
<evidence type="ECO:0000313" key="4">
    <source>
        <dbReference type="EMBL" id="EDK45112.1"/>
    </source>
</evidence>
<dbReference type="Pfam" id="PF04421">
    <property type="entry name" value="Mss4"/>
    <property type="match status" value="1"/>
</dbReference>
<dbReference type="GO" id="GO:0006892">
    <property type="term" value="P:post-Golgi vesicle-mediated transport"/>
    <property type="evidence" value="ECO:0007669"/>
    <property type="project" value="TreeGrafter"/>
</dbReference>
<evidence type="ECO:0008006" key="6">
    <source>
        <dbReference type="Google" id="ProtNLM"/>
    </source>
</evidence>
<dbReference type="OrthoDB" id="30840at2759"/>
<keyword evidence="1" id="KW-0813">Transport</keyword>
<dbReference type="GO" id="GO:0005829">
    <property type="term" value="C:cytosol"/>
    <property type="evidence" value="ECO:0007669"/>
    <property type="project" value="TreeGrafter"/>
</dbReference>
<proteinExistence type="predicted"/>
<dbReference type="OMA" id="GPIGMVC"/>
<dbReference type="InterPro" id="IPR007515">
    <property type="entry name" value="Mss4"/>
</dbReference>
<dbReference type="Gene3D" id="2.170.150.10">
    <property type="entry name" value="Metal Binding Protein, Guanine Nucleotide Exchange Factor, Chain A"/>
    <property type="match status" value="1"/>
</dbReference>
<gene>
    <name evidence="4" type="ORF">LELG_03291</name>
</gene>
<evidence type="ECO:0000256" key="2">
    <source>
        <dbReference type="ARBA" id="ARBA00022658"/>
    </source>
</evidence>
<dbReference type="InParanoid" id="A5E104"/>
<evidence type="ECO:0000256" key="3">
    <source>
        <dbReference type="ARBA" id="ARBA00022927"/>
    </source>
</evidence>
<dbReference type="PROSITE" id="PS51796">
    <property type="entry name" value="MSS4"/>
    <property type="match status" value="1"/>
</dbReference>
<dbReference type="FunCoup" id="A5E104">
    <property type="interactions" value="47"/>
</dbReference>
<dbReference type="HOGENOM" id="CLU_124782_1_0_1"/>
<reference evidence="4 5" key="1">
    <citation type="journal article" date="2009" name="Nature">
        <title>Evolution of pathogenicity and sexual reproduction in eight Candida genomes.</title>
        <authorList>
            <person name="Butler G."/>
            <person name="Rasmussen M.D."/>
            <person name="Lin M.F."/>
            <person name="Santos M.A."/>
            <person name="Sakthikumar S."/>
            <person name="Munro C.A."/>
            <person name="Rheinbay E."/>
            <person name="Grabherr M."/>
            <person name="Forche A."/>
            <person name="Reedy J.L."/>
            <person name="Agrafioti I."/>
            <person name="Arnaud M.B."/>
            <person name="Bates S."/>
            <person name="Brown A.J."/>
            <person name="Brunke S."/>
            <person name="Costanzo M.C."/>
            <person name="Fitzpatrick D.A."/>
            <person name="de Groot P.W."/>
            <person name="Harris D."/>
            <person name="Hoyer L.L."/>
            <person name="Hube B."/>
            <person name="Klis F.M."/>
            <person name="Kodira C."/>
            <person name="Lennard N."/>
            <person name="Logue M.E."/>
            <person name="Martin R."/>
            <person name="Neiman A.M."/>
            <person name="Nikolaou E."/>
            <person name="Quail M.A."/>
            <person name="Quinn J."/>
            <person name="Santos M.C."/>
            <person name="Schmitzberger F.F."/>
            <person name="Sherlock G."/>
            <person name="Shah P."/>
            <person name="Silverstein K.A."/>
            <person name="Skrzypek M.S."/>
            <person name="Soll D."/>
            <person name="Staggs R."/>
            <person name="Stansfield I."/>
            <person name="Stumpf M.P."/>
            <person name="Sudbery P.E."/>
            <person name="Srikantha T."/>
            <person name="Zeng Q."/>
            <person name="Berman J."/>
            <person name="Berriman M."/>
            <person name="Heitman J."/>
            <person name="Gow N.A."/>
            <person name="Lorenz M.C."/>
            <person name="Birren B.W."/>
            <person name="Kellis M."/>
            <person name="Cuomo C.A."/>
        </authorList>
    </citation>
    <scope>NUCLEOTIDE SEQUENCE [LARGE SCALE GENOMIC DNA]</scope>
    <source>
        <strain evidence="5">ATCC 11503 / BCRC 21390 / CBS 2605 / JCM 1781 / NBRC 1676 / NRRL YB-4239</strain>
    </source>
</reference>
<dbReference type="Proteomes" id="UP000001996">
    <property type="component" value="Unassembled WGS sequence"/>
</dbReference>
<dbReference type="STRING" id="379508.A5E104"/>
<dbReference type="AlphaFoldDB" id="A5E104"/>
<protein>
    <recommendedName>
        <fullName evidence="6">Mss4-like protein</fullName>
    </recommendedName>
</protein>
<organism evidence="4 5">
    <name type="scientific">Lodderomyces elongisporus (strain ATCC 11503 / CBS 2605 / JCM 1781 / NBRC 1676 / NRRL YB-4239)</name>
    <name type="common">Yeast</name>
    <name type="synonym">Saccharomyces elongisporus</name>
    <dbReference type="NCBI Taxonomy" id="379508"/>
    <lineage>
        <taxon>Eukaryota</taxon>
        <taxon>Fungi</taxon>
        <taxon>Dikarya</taxon>
        <taxon>Ascomycota</taxon>
        <taxon>Saccharomycotina</taxon>
        <taxon>Pichiomycetes</taxon>
        <taxon>Debaryomycetaceae</taxon>
        <taxon>Candida/Lodderomyces clade</taxon>
        <taxon>Lodderomyces</taxon>
    </lineage>
</organism>
<name>A5E104_LODEL</name>
<keyword evidence="3" id="KW-0653">Protein transport</keyword>
<dbReference type="GO" id="GO:0007264">
    <property type="term" value="P:small GTPase-mediated signal transduction"/>
    <property type="evidence" value="ECO:0007669"/>
    <property type="project" value="InterPro"/>
</dbReference>
<dbReference type="InterPro" id="IPR011323">
    <property type="entry name" value="Mss4/transl-control_tumour"/>
</dbReference>
<keyword evidence="2" id="KW-0344">Guanine-nucleotide releasing factor</keyword>
<dbReference type="EMBL" id="CH981527">
    <property type="protein sequence ID" value="EDK45112.1"/>
    <property type="molecule type" value="Genomic_DNA"/>
</dbReference>
<dbReference type="GeneID" id="5232819"/>
<sequence length="159" mass="18086">MTIASIDNIDLSSQFIDNHKSIVLRCPFQNCRTRIIPYSNKLQFVEIKNAPNCVEISRYSSESDSTPATPQLPANSKEFYQVNDVWDFDNIGVSRPSKELLQREPIVAANDEHIEIERLLICSECEKGPLGFAGILKGAEKEHTNLQYFLGRDSVLYDY</sequence>
<evidence type="ECO:0000313" key="5">
    <source>
        <dbReference type="Proteomes" id="UP000001996"/>
    </source>
</evidence>
<keyword evidence="5" id="KW-1185">Reference proteome</keyword>
<dbReference type="PANTHER" id="PTHR13276">
    <property type="entry name" value="GUANINE NUCLEOTIDE EXCHANGE FACTOR MSS4"/>
    <property type="match status" value="1"/>
</dbReference>
<evidence type="ECO:0000256" key="1">
    <source>
        <dbReference type="ARBA" id="ARBA00022448"/>
    </source>
</evidence>
<dbReference type="GO" id="GO:0016020">
    <property type="term" value="C:membrane"/>
    <property type="evidence" value="ECO:0007669"/>
    <property type="project" value="TreeGrafter"/>
</dbReference>
<dbReference type="KEGG" id="lel:PVL30_002790"/>
<dbReference type="eggNOG" id="ENOG502SGHA">
    <property type="taxonomic scope" value="Eukaryota"/>
</dbReference>
<dbReference type="GO" id="GO:0015031">
    <property type="term" value="P:protein transport"/>
    <property type="evidence" value="ECO:0007669"/>
    <property type="project" value="UniProtKB-KW"/>
</dbReference>
<dbReference type="GO" id="GO:0005085">
    <property type="term" value="F:guanyl-nucleotide exchange factor activity"/>
    <property type="evidence" value="ECO:0007669"/>
    <property type="project" value="UniProtKB-KW"/>
</dbReference>
<accession>A5E104</accession>
<dbReference type="VEuPathDB" id="FungiDB:LELG_03291"/>
<dbReference type="PANTHER" id="PTHR13276:SF0">
    <property type="entry name" value="GUANINE NUCLEOTIDE EXCHANGE FACTOR MSS4"/>
    <property type="match status" value="1"/>
</dbReference>
<dbReference type="RefSeq" id="XP_001525363.1">
    <property type="nucleotide sequence ID" value="XM_001525313.1"/>
</dbReference>
<dbReference type="SUPFAM" id="SSF51316">
    <property type="entry name" value="Mss4-like"/>
    <property type="match status" value="1"/>
</dbReference>
<dbReference type="GO" id="GO:0008270">
    <property type="term" value="F:zinc ion binding"/>
    <property type="evidence" value="ECO:0007669"/>
    <property type="project" value="TreeGrafter"/>
</dbReference>